<dbReference type="OrthoDB" id="1849315at2"/>
<dbReference type="Proteomes" id="UP000182584">
    <property type="component" value="Unassembled WGS sequence"/>
</dbReference>
<dbReference type="SUPFAM" id="SSF47413">
    <property type="entry name" value="lambda repressor-like DNA-binding domains"/>
    <property type="match status" value="1"/>
</dbReference>
<sequence>MNITIGENIKKLRTQKGVTQERLAESIGVTPQAISRWESESGYPAIEYLPDIAGFFVISVDELLGVKLSERETRRENIYTAINNIEDSGYNRASIDLLREAHVEFPNDMKISLSLAKALCSEMFEENPNTALLREAEKMLRGLIRQSDDYDFRFECIKNLAVLYKEAWKDEQGYADVVKMLPSIWSCREMFITDFFNGANQEKDEISDCLVTLSRCLVNNLRDYVAYILPNDEDNWDAKIGYFERIIDFCKLISEITNEEKSADFNGGIAVLYRYISTYYVAQGKKEETLTSLENMLAHVEKICTGTSDKELPHNTAWYFLRYMEHKRYNPVCKEKRFVVIKDRMEKMAK</sequence>
<dbReference type="GO" id="GO:0003677">
    <property type="term" value="F:DNA binding"/>
    <property type="evidence" value="ECO:0007669"/>
    <property type="project" value="UniProtKB-KW"/>
</dbReference>
<feature type="domain" description="HTH cro/C1-type" evidence="2">
    <location>
        <begin position="9"/>
        <end position="63"/>
    </location>
</feature>
<dbReference type="Pfam" id="PF01381">
    <property type="entry name" value="HTH_3"/>
    <property type="match status" value="1"/>
</dbReference>
<dbReference type="EMBL" id="FOGJ01000004">
    <property type="protein sequence ID" value="SER35716.1"/>
    <property type="molecule type" value="Genomic_DNA"/>
</dbReference>
<gene>
    <name evidence="3" type="ORF">SAMN04487884_104206</name>
</gene>
<dbReference type="InterPro" id="IPR010982">
    <property type="entry name" value="Lambda_DNA-bd_dom_sf"/>
</dbReference>
<evidence type="ECO:0000256" key="1">
    <source>
        <dbReference type="ARBA" id="ARBA00023125"/>
    </source>
</evidence>
<dbReference type="InterPro" id="IPR001387">
    <property type="entry name" value="Cro/C1-type_HTH"/>
</dbReference>
<dbReference type="PANTHER" id="PTHR46558:SF11">
    <property type="entry name" value="HTH-TYPE TRANSCRIPTIONAL REGULATOR XRE"/>
    <property type="match status" value="1"/>
</dbReference>
<protein>
    <submittedName>
        <fullName evidence="3">Transcriptional regulator, contains XRE-family HTH domain</fullName>
    </submittedName>
</protein>
<proteinExistence type="predicted"/>
<dbReference type="eggNOG" id="COG1476">
    <property type="taxonomic scope" value="Bacteria"/>
</dbReference>
<evidence type="ECO:0000259" key="2">
    <source>
        <dbReference type="PROSITE" id="PS50943"/>
    </source>
</evidence>
<dbReference type="AlphaFoldDB" id="A0A1H9NIG1"/>
<keyword evidence="1" id="KW-0238">DNA-binding</keyword>
<evidence type="ECO:0000313" key="3">
    <source>
        <dbReference type="EMBL" id="SER35716.1"/>
    </source>
</evidence>
<evidence type="ECO:0000313" key="4">
    <source>
        <dbReference type="Proteomes" id="UP000182584"/>
    </source>
</evidence>
<name>A0A1H9NIG1_BUTFI</name>
<dbReference type="PROSITE" id="PS50943">
    <property type="entry name" value="HTH_CROC1"/>
    <property type="match status" value="1"/>
</dbReference>
<dbReference type="RefSeq" id="WP_074754726.1">
    <property type="nucleotide sequence ID" value="NZ_FOGJ01000004.1"/>
</dbReference>
<dbReference type="CDD" id="cd00093">
    <property type="entry name" value="HTH_XRE"/>
    <property type="match status" value="1"/>
</dbReference>
<reference evidence="3 4" key="1">
    <citation type="submission" date="2016-10" db="EMBL/GenBank/DDBJ databases">
        <authorList>
            <person name="de Groot N.N."/>
        </authorList>
    </citation>
    <scope>NUCLEOTIDE SEQUENCE [LARGE SCALE GENOMIC DNA]</scope>
    <source>
        <strain evidence="3 4">AR40</strain>
    </source>
</reference>
<dbReference type="Gene3D" id="1.10.260.40">
    <property type="entry name" value="lambda repressor-like DNA-binding domains"/>
    <property type="match status" value="1"/>
</dbReference>
<organism evidence="3 4">
    <name type="scientific">Butyrivibrio fibrisolvens</name>
    <dbReference type="NCBI Taxonomy" id="831"/>
    <lineage>
        <taxon>Bacteria</taxon>
        <taxon>Bacillati</taxon>
        <taxon>Bacillota</taxon>
        <taxon>Clostridia</taxon>
        <taxon>Lachnospirales</taxon>
        <taxon>Lachnospiraceae</taxon>
        <taxon>Butyrivibrio</taxon>
    </lineage>
</organism>
<accession>A0A1H9NIG1</accession>
<dbReference type="PANTHER" id="PTHR46558">
    <property type="entry name" value="TRACRIPTIONAL REGULATORY PROTEIN-RELATED-RELATED"/>
    <property type="match status" value="1"/>
</dbReference>
<dbReference type="SMART" id="SM00530">
    <property type="entry name" value="HTH_XRE"/>
    <property type="match status" value="1"/>
</dbReference>